<evidence type="ECO:0000313" key="2">
    <source>
        <dbReference type="Proteomes" id="UP000198988"/>
    </source>
</evidence>
<dbReference type="AlphaFoldDB" id="A0A1H6KLM7"/>
<sequence length="50" mass="6167">MKFKIRAFLINYLRVLAFNSCGKRLHDRFISLMWEIWADNISLTTPFYYY</sequence>
<name>A0A1H6KLM7_9GAMM</name>
<evidence type="ECO:0000313" key="1">
    <source>
        <dbReference type="EMBL" id="SEH72735.1"/>
    </source>
</evidence>
<reference evidence="2" key="1">
    <citation type="submission" date="2016-06" db="EMBL/GenBank/DDBJ databases">
        <authorList>
            <person name="Petersen J."/>
            <person name="Sayavedra L."/>
        </authorList>
    </citation>
    <scope>NUCLEOTIDE SEQUENCE [LARGE SCALE GENOMIC DNA]</scope>
    <source>
        <strain evidence="2">BazSymA</strain>
    </source>
</reference>
<organism evidence="1 2">
    <name type="scientific">Bathymodiolus azoricus thioautotrophic gill symbiont</name>
    <dbReference type="NCBI Taxonomy" id="235205"/>
    <lineage>
        <taxon>Bacteria</taxon>
        <taxon>Pseudomonadati</taxon>
        <taxon>Pseudomonadota</taxon>
        <taxon>Gammaproteobacteria</taxon>
        <taxon>sulfur-oxidizing symbionts</taxon>
    </lineage>
</organism>
<protein>
    <submittedName>
        <fullName evidence="1">Uncharacterized protein</fullName>
    </submittedName>
</protein>
<proteinExistence type="predicted"/>
<dbReference type="Proteomes" id="UP000198988">
    <property type="component" value="Unassembled WGS sequence"/>
</dbReference>
<dbReference type="EMBL" id="CDSC02000141">
    <property type="protein sequence ID" value="SEH72735.1"/>
    <property type="molecule type" value="Genomic_DNA"/>
</dbReference>
<gene>
    <name evidence="1" type="ORF">BAZSYMA_ACONTIG186503_2</name>
</gene>
<accession>A0A1H6KLM7</accession>